<gene>
    <name evidence="3" type="ORF">K1X11_012415</name>
</gene>
<dbReference type="InterPro" id="IPR011059">
    <property type="entry name" value="Metal-dep_hydrolase_composite"/>
</dbReference>
<keyword evidence="4" id="KW-1185">Reference proteome</keyword>
<dbReference type="Gene3D" id="2.30.40.10">
    <property type="entry name" value="Urease, subunit C, domain 1"/>
    <property type="match status" value="1"/>
</dbReference>
<dbReference type="Pfam" id="PF07969">
    <property type="entry name" value="Amidohydro_3"/>
    <property type="match status" value="1"/>
</dbReference>
<protein>
    <submittedName>
        <fullName evidence="3">Amidohydrolase family protein</fullName>
    </submittedName>
</protein>
<dbReference type="EMBL" id="CP139781">
    <property type="protein sequence ID" value="WRQ85607.1"/>
    <property type="molecule type" value="Genomic_DNA"/>
</dbReference>
<evidence type="ECO:0000256" key="1">
    <source>
        <dbReference type="SAM" id="SignalP"/>
    </source>
</evidence>
<organism evidence="3 4">
    <name type="scientific">Actomonas aquatica</name>
    <dbReference type="NCBI Taxonomy" id="2866162"/>
    <lineage>
        <taxon>Bacteria</taxon>
        <taxon>Pseudomonadati</taxon>
        <taxon>Verrucomicrobiota</taxon>
        <taxon>Opitutia</taxon>
        <taxon>Opitutales</taxon>
        <taxon>Opitutaceae</taxon>
        <taxon>Actomonas</taxon>
    </lineage>
</organism>
<name>A0ABZ1C2S3_9BACT</name>
<feature type="signal peptide" evidence="1">
    <location>
        <begin position="1"/>
        <end position="25"/>
    </location>
</feature>
<dbReference type="InterPro" id="IPR032466">
    <property type="entry name" value="Metal_Hydrolase"/>
</dbReference>
<evidence type="ECO:0000313" key="3">
    <source>
        <dbReference type="EMBL" id="WRQ85607.1"/>
    </source>
</evidence>
<feature type="domain" description="Amidohydrolase 3" evidence="2">
    <location>
        <begin position="75"/>
        <end position="510"/>
    </location>
</feature>
<dbReference type="PANTHER" id="PTHR11647:SF1">
    <property type="entry name" value="COLLAPSIN RESPONSE MEDIATOR PROTEIN"/>
    <property type="match status" value="1"/>
</dbReference>
<reference evidence="3 4" key="2">
    <citation type="submission" date="2023-12" db="EMBL/GenBank/DDBJ databases">
        <title>Description of an unclassified Opitutus bacterium of Verrucomicrobiota.</title>
        <authorList>
            <person name="Zhang D.-F."/>
        </authorList>
    </citation>
    <scope>NUCLEOTIDE SEQUENCE [LARGE SCALE GENOMIC DNA]</scope>
    <source>
        <strain evidence="3 4">WL0086</strain>
    </source>
</reference>
<evidence type="ECO:0000259" key="2">
    <source>
        <dbReference type="Pfam" id="PF07969"/>
    </source>
</evidence>
<dbReference type="PANTHER" id="PTHR11647">
    <property type="entry name" value="HYDRANTOINASE/DIHYDROPYRIMIDINASE FAMILY MEMBER"/>
    <property type="match status" value="1"/>
</dbReference>
<dbReference type="SUPFAM" id="SSF51338">
    <property type="entry name" value="Composite domain of metallo-dependent hydrolases"/>
    <property type="match status" value="1"/>
</dbReference>
<reference evidence="3 4" key="1">
    <citation type="submission" date="2021-08" db="EMBL/GenBank/DDBJ databases">
        <authorList>
            <person name="Zhang D."/>
            <person name="Zhang A."/>
            <person name="Wang L."/>
        </authorList>
    </citation>
    <scope>NUCLEOTIDE SEQUENCE [LARGE SCALE GENOMIC DNA]</scope>
    <source>
        <strain evidence="3 4">WL0086</strain>
    </source>
</reference>
<dbReference type="InterPro" id="IPR013108">
    <property type="entry name" value="Amidohydro_3"/>
</dbReference>
<sequence length="530" mass="56115">MLPFLRRAAFVFLLSLFVGVAPTFAAAPTYDVIIRGARVLDGTGAPWFYADVAVRDGTIAVVGQVPADASAATQIDGHDLILAPGFIDPHSHAGPALATAQLAGAVPLLAQGVTTVFINPDGGGPTDLAHQREVILAERPAVNVAPLIGHNSVRTDILGLADRDPTAAELAAMGDLVESAMREGAFGLSAGPFYTPGAFSKTPEHIALATIAGRWGGVYTSHLRDEGDYSIGLVAAVDEVITVAREAQLPGIVTHIKALGPRVWGLSTEVIQHIEAARAAGVEVFADQYPFEASSTSLDAALIPAWVREGGRAAKLARLADPTQDEIIRDGIAENLDRRGGAQRIQIRSYAPHPAWEGQRLDAIARELGVDAIEATLHIVKAGGASIVSFNMAEADIVAFMRQPWTMTCSDGALVAMGDGVPHPRSYGTFPEKLRRYALDGDAVTLAQAVHSMTGLPAAVMRLRDRGLVRPGLVADLVLFDPATIASRSEYQDPHHLSVGVEWVLVNGQIAWREGASTDQRAGAWLRLNE</sequence>
<feature type="chain" id="PRO_5045977421" evidence="1">
    <location>
        <begin position="26"/>
        <end position="530"/>
    </location>
</feature>
<proteinExistence type="predicted"/>
<dbReference type="Gene3D" id="3.20.20.140">
    <property type="entry name" value="Metal-dependent hydrolases"/>
    <property type="match status" value="1"/>
</dbReference>
<keyword evidence="1" id="KW-0732">Signal</keyword>
<accession>A0ABZ1C2S3</accession>
<dbReference type="Proteomes" id="UP000738431">
    <property type="component" value="Chromosome"/>
</dbReference>
<dbReference type="SUPFAM" id="SSF51556">
    <property type="entry name" value="Metallo-dependent hydrolases"/>
    <property type="match status" value="1"/>
</dbReference>
<dbReference type="RefSeq" id="WP_221032850.1">
    <property type="nucleotide sequence ID" value="NZ_CP139781.1"/>
</dbReference>
<evidence type="ECO:0000313" key="4">
    <source>
        <dbReference type="Proteomes" id="UP000738431"/>
    </source>
</evidence>
<dbReference type="InterPro" id="IPR050378">
    <property type="entry name" value="Metallo-dep_Hydrolases_sf"/>
</dbReference>